<sequence length="214" mass="23576">MDIKTGKDYAQMLLSIGAVSIRGEDALFTWASGIKSPIYCDNRLVIGYPDIRKSIAKGIAQKMTADFGTAFDLVAATATAGIPHGAWVSDILEKPMVYVRSSQKEHGKGNQIEGPYKAGQRVLLVEDLLSTGGSSLKCVEALEAEGLEVLKIYGIFNYGFESMKARLAERGMPYETLTDYPTLLELLRDQGKLTREEAERLALFSENPRIFTED</sequence>
<keyword evidence="6" id="KW-0460">Magnesium</keyword>
<comment type="pathway">
    <text evidence="1 6">Pyrimidine metabolism; UMP biosynthesis via de novo pathway; UMP from orotate: step 1/2.</text>
</comment>
<dbReference type="GO" id="GO:0000287">
    <property type="term" value="F:magnesium ion binding"/>
    <property type="evidence" value="ECO:0007669"/>
    <property type="project" value="UniProtKB-UniRule"/>
</dbReference>
<dbReference type="EMBL" id="FMWL01000001">
    <property type="protein sequence ID" value="SCZ76168.1"/>
    <property type="molecule type" value="Genomic_DNA"/>
</dbReference>
<evidence type="ECO:0000259" key="7">
    <source>
        <dbReference type="Pfam" id="PF00156"/>
    </source>
</evidence>
<keyword evidence="9" id="KW-1185">Reference proteome</keyword>
<dbReference type="RefSeq" id="WP_092588929.1">
    <property type="nucleotide sequence ID" value="NZ_FMWL01000001.1"/>
</dbReference>
<dbReference type="OrthoDB" id="9802134at2"/>
<dbReference type="InterPro" id="IPR023031">
    <property type="entry name" value="OPRT"/>
</dbReference>
<comment type="catalytic activity">
    <reaction evidence="6">
        <text>orotidine 5'-phosphate + diphosphate = orotate + 5-phospho-alpha-D-ribose 1-diphosphate</text>
        <dbReference type="Rhea" id="RHEA:10380"/>
        <dbReference type="ChEBI" id="CHEBI:30839"/>
        <dbReference type="ChEBI" id="CHEBI:33019"/>
        <dbReference type="ChEBI" id="CHEBI:57538"/>
        <dbReference type="ChEBI" id="CHEBI:58017"/>
        <dbReference type="EC" id="2.4.2.10"/>
    </reaction>
</comment>
<accession>A0A1G5RQP5</accession>
<gene>
    <name evidence="6" type="primary">pyrE</name>
    <name evidence="8" type="ORF">SAMN03080599_00102</name>
</gene>
<dbReference type="STRING" id="1120920.SAMN03080599_00102"/>
<dbReference type="InterPro" id="IPR029057">
    <property type="entry name" value="PRTase-like"/>
</dbReference>
<feature type="binding site" evidence="6">
    <location>
        <position position="106"/>
    </location>
    <ligand>
        <name>5-phospho-alpha-D-ribose 1-diphosphate</name>
        <dbReference type="ChEBI" id="CHEBI:58017"/>
        <note>ligand shared between dimeric partners</note>
    </ligand>
</feature>
<dbReference type="Pfam" id="PF00156">
    <property type="entry name" value="Pribosyltran"/>
    <property type="match status" value="1"/>
</dbReference>
<comment type="cofactor">
    <cofactor evidence="6">
        <name>Mg(2+)</name>
        <dbReference type="ChEBI" id="CHEBI:18420"/>
    </cofactor>
</comment>
<dbReference type="Proteomes" id="UP000199208">
    <property type="component" value="Unassembled WGS sequence"/>
</dbReference>
<evidence type="ECO:0000256" key="4">
    <source>
        <dbReference type="ARBA" id="ARBA00022679"/>
    </source>
</evidence>
<comment type="caution">
    <text evidence="6">Lacks conserved residue(s) required for the propagation of feature annotation.</text>
</comment>
<evidence type="ECO:0000256" key="6">
    <source>
        <dbReference type="HAMAP-Rule" id="MF_01208"/>
    </source>
</evidence>
<dbReference type="PANTHER" id="PTHR19278:SF9">
    <property type="entry name" value="URIDINE 5'-MONOPHOSPHATE SYNTHASE"/>
    <property type="match status" value="1"/>
</dbReference>
<dbReference type="PANTHER" id="PTHR19278">
    <property type="entry name" value="OROTATE PHOSPHORIBOSYLTRANSFERASE"/>
    <property type="match status" value="1"/>
</dbReference>
<comment type="similarity">
    <text evidence="6">Belongs to the purine/pyrimidine phosphoribosyltransferase family. PyrE subfamily.</text>
</comment>
<dbReference type="SUPFAM" id="SSF53271">
    <property type="entry name" value="PRTase-like"/>
    <property type="match status" value="1"/>
</dbReference>
<dbReference type="GO" id="GO:0004588">
    <property type="term" value="F:orotate phosphoribosyltransferase activity"/>
    <property type="evidence" value="ECO:0007669"/>
    <property type="project" value="UniProtKB-UniRule"/>
</dbReference>
<feature type="binding site" description="in other chain" evidence="6">
    <location>
        <begin position="126"/>
        <end position="134"/>
    </location>
    <ligand>
        <name>5-phospho-alpha-D-ribose 1-diphosphate</name>
        <dbReference type="ChEBI" id="CHEBI:58017"/>
        <note>ligand shared between dimeric partners</note>
    </ligand>
</feature>
<keyword evidence="4 6" id="KW-0808">Transferase</keyword>
<evidence type="ECO:0000256" key="3">
    <source>
        <dbReference type="ARBA" id="ARBA00022676"/>
    </source>
</evidence>
<comment type="function">
    <text evidence="6">Catalyzes the transfer of a ribosyl phosphate group from 5-phosphoribose 1-diphosphate to orotate, leading to the formation of orotidine monophosphate (OMP).</text>
</comment>
<evidence type="ECO:0000313" key="8">
    <source>
        <dbReference type="EMBL" id="SCZ76168.1"/>
    </source>
</evidence>
<keyword evidence="3 6" id="KW-0328">Glycosyltransferase</keyword>
<feature type="domain" description="Phosphoribosyltransferase" evidence="7">
    <location>
        <begin position="55"/>
        <end position="156"/>
    </location>
</feature>
<evidence type="ECO:0000256" key="1">
    <source>
        <dbReference type="ARBA" id="ARBA00004889"/>
    </source>
</evidence>
<dbReference type="GO" id="GO:0019856">
    <property type="term" value="P:pyrimidine nucleobase biosynthetic process"/>
    <property type="evidence" value="ECO:0007669"/>
    <property type="project" value="TreeGrafter"/>
</dbReference>
<dbReference type="CDD" id="cd06223">
    <property type="entry name" value="PRTases_typeI"/>
    <property type="match status" value="1"/>
</dbReference>
<dbReference type="UniPathway" id="UPA00070">
    <property type="reaction ID" value="UER00119"/>
</dbReference>
<dbReference type="InterPro" id="IPR000836">
    <property type="entry name" value="PRTase_dom"/>
</dbReference>
<name>A0A1G5RQP5_9FIRM</name>
<evidence type="ECO:0000313" key="9">
    <source>
        <dbReference type="Proteomes" id="UP000199208"/>
    </source>
</evidence>
<dbReference type="NCBIfam" id="TIGR00336">
    <property type="entry name" value="pyrE"/>
    <property type="match status" value="1"/>
</dbReference>
<dbReference type="Gene3D" id="3.40.50.2020">
    <property type="match status" value="1"/>
</dbReference>
<organism evidence="8 9">
    <name type="scientific">Acidaminobacter hydrogenoformans DSM 2784</name>
    <dbReference type="NCBI Taxonomy" id="1120920"/>
    <lineage>
        <taxon>Bacteria</taxon>
        <taxon>Bacillati</taxon>
        <taxon>Bacillota</taxon>
        <taxon>Clostridia</taxon>
        <taxon>Peptostreptococcales</taxon>
        <taxon>Acidaminobacteraceae</taxon>
        <taxon>Acidaminobacter</taxon>
    </lineage>
</organism>
<protein>
    <recommendedName>
        <fullName evidence="2 6">Orotate phosphoribosyltransferase</fullName>
        <shortName evidence="6">OPRT</shortName>
        <shortName evidence="6">OPRTase</shortName>
        <ecNumber evidence="2 6">2.4.2.10</ecNumber>
    </recommendedName>
</protein>
<keyword evidence="5 6" id="KW-0665">Pyrimidine biosynthesis</keyword>
<dbReference type="HAMAP" id="MF_01208">
    <property type="entry name" value="PyrE"/>
    <property type="match status" value="1"/>
</dbReference>
<feature type="binding site" evidence="6">
    <location>
        <position position="130"/>
    </location>
    <ligand>
        <name>orotate</name>
        <dbReference type="ChEBI" id="CHEBI:30839"/>
    </ligand>
</feature>
<feature type="binding site" evidence="6">
    <location>
        <position position="104"/>
    </location>
    <ligand>
        <name>5-phospho-alpha-D-ribose 1-diphosphate</name>
        <dbReference type="ChEBI" id="CHEBI:58017"/>
        <note>ligand shared between dimeric partners</note>
    </ligand>
</feature>
<dbReference type="AlphaFoldDB" id="A0A1G5RQP5"/>
<dbReference type="InterPro" id="IPR004467">
    <property type="entry name" value="Or_phspho_trans_dom"/>
</dbReference>
<evidence type="ECO:0000256" key="5">
    <source>
        <dbReference type="ARBA" id="ARBA00022975"/>
    </source>
</evidence>
<dbReference type="GO" id="GO:0044205">
    <property type="term" value="P:'de novo' UMP biosynthetic process"/>
    <property type="evidence" value="ECO:0007669"/>
    <property type="project" value="UniProtKB-UniRule"/>
</dbReference>
<reference evidence="8 9" key="1">
    <citation type="submission" date="2016-10" db="EMBL/GenBank/DDBJ databases">
        <authorList>
            <person name="de Groot N.N."/>
        </authorList>
    </citation>
    <scope>NUCLEOTIDE SEQUENCE [LARGE SCALE GENOMIC DNA]</scope>
    <source>
        <strain evidence="8 9">DSM 2784</strain>
    </source>
</reference>
<feature type="binding site" evidence="6">
    <location>
        <position position="100"/>
    </location>
    <ligand>
        <name>5-phospho-alpha-D-ribose 1-diphosphate</name>
        <dbReference type="ChEBI" id="CHEBI:58017"/>
        <note>ligand shared between dimeric partners</note>
    </ligand>
</feature>
<dbReference type="EC" id="2.4.2.10" evidence="2 6"/>
<proteinExistence type="inferred from homology"/>
<evidence type="ECO:0000256" key="2">
    <source>
        <dbReference type="ARBA" id="ARBA00011971"/>
    </source>
</evidence>
<comment type="subunit">
    <text evidence="6">Homodimer.</text>
</comment>